<keyword evidence="7" id="KW-1185">Reference proteome</keyword>
<evidence type="ECO:0000313" key="7">
    <source>
        <dbReference type="Proteomes" id="UP000813018"/>
    </source>
</evidence>
<reference evidence="6 7" key="1">
    <citation type="journal article" date="2016" name="Int. J. Syst. Evol. Microbiol.">
        <title>Pontibacter aydingkolensis sp. nov., isolated from soil of a salt lake.</title>
        <authorList>
            <person name="Osman G."/>
            <person name="Zhang T."/>
            <person name="Lou K."/>
            <person name="Gao Y."/>
            <person name="Chang W."/>
            <person name="Lin Q."/>
            <person name="Yang H.M."/>
            <person name="Huo X.D."/>
            <person name="Wang N."/>
        </authorList>
    </citation>
    <scope>NUCLEOTIDE SEQUENCE [LARGE SCALE GENOMIC DNA]</scope>
    <source>
        <strain evidence="6 7">KACC 19255</strain>
    </source>
</reference>
<dbReference type="Gene3D" id="2.40.30.170">
    <property type="match status" value="1"/>
</dbReference>
<evidence type="ECO:0000256" key="2">
    <source>
        <dbReference type="ARBA" id="ARBA00023054"/>
    </source>
</evidence>
<keyword evidence="5" id="KW-1133">Transmembrane helix</keyword>
<keyword evidence="5" id="KW-0812">Transmembrane</keyword>
<keyword evidence="5" id="KW-0472">Membrane</keyword>
<accession>A0ABS7CPS3</accession>
<protein>
    <submittedName>
        <fullName evidence="6">Biotin/lipoyl-binding protein</fullName>
    </submittedName>
</protein>
<comment type="caution">
    <text evidence="6">The sequence shown here is derived from an EMBL/GenBank/DDBJ whole genome shotgun (WGS) entry which is preliminary data.</text>
</comment>
<feature type="coiled-coil region" evidence="3">
    <location>
        <begin position="120"/>
        <end position="147"/>
    </location>
</feature>
<dbReference type="Proteomes" id="UP000813018">
    <property type="component" value="Unassembled WGS sequence"/>
</dbReference>
<comment type="subcellular location">
    <subcellularLocation>
        <location evidence="1">Cell envelope</location>
    </subcellularLocation>
</comment>
<dbReference type="EMBL" id="JAHYXK010000001">
    <property type="protein sequence ID" value="MBW7465828.1"/>
    <property type="molecule type" value="Genomic_DNA"/>
</dbReference>
<dbReference type="PANTHER" id="PTHR32347">
    <property type="entry name" value="EFFLUX SYSTEM COMPONENT YKNX-RELATED"/>
    <property type="match status" value="1"/>
</dbReference>
<gene>
    <name evidence="6" type="ORF">K0O23_02020</name>
</gene>
<feature type="coiled-coil region" evidence="3">
    <location>
        <begin position="204"/>
        <end position="252"/>
    </location>
</feature>
<evidence type="ECO:0000256" key="1">
    <source>
        <dbReference type="ARBA" id="ARBA00004196"/>
    </source>
</evidence>
<evidence type="ECO:0000313" key="6">
    <source>
        <dbReference type="EMBL" id="MBW7465828.1"/>
    </source>
</evidence>
<organism evidence="6 7">
    <name type="scientific">Pontibacter aydingkolensis</name>
    <dbReference type="NCBI Taxonomy" id="1911536"/>
    <lineage>
        <taxon>Bacteria</taxon>
        <taxon>Pseudomonadati</taxon>
        <taxon>Bacteroidota</taxon>
        <taxon>Cytophagia</taxon>
        <taxon>Cytophagales</taxon>
        <taxon>Hymenobacteraceae</taxon>
        <taxon>Pontibacter</taxon>
    </lineage>
</organism>
<evidence type="ECO:0000256" key="3">
    <source>
        <dbReference type="SAM" id="Coils"/>
    </source>
</evidence>
<feature type="region of interest" description="Disordered" evidence="4">
    <location>
        <begin position="438"/>
        <end position="460"/>
    </location>
</feature>
<dbReference type="Gene3D" id="1.10.287.470">
    <property type="entry name" value="Helix hairpin bin"/>
    <property type="match status" value="1"/>
</dbReference>
<feature type="transmembrane region" description="Helical" evidence="5">
    <location>
        <begin position="31"/>
        <end position="50"/>
    </location>
</feature>
<dbReference type="PANTHER" id="PTHR32347:SF23">
    <property type="entry name" value="BLL5650 PROTEIN"/>
    <property type="match status" value="1"/>
</dbReference>
<name>A0ABS7CPS3_9BACT</name>
<evidence type="ECO:0000256" key="5">
    <source>
        <dbReference type="SAM" id="Phobius"/>
    </source>
</evidence>
<dbReference type="InterPro" id="IPR050465">
    <property type="entry name" value="UPF0194_transport"/>
</dbReference>
<proteinExistence type="predicted"/>
<sequence>MATELKEFDNTGHPQLEVMSEVQTPSLGRSLAYWIGGIFLVILLSLFLPWTQNIRSEGELTALTPQDRPQTIEATIAGRIERWHVMEGAFVKKGDTIASISEIKEKYMDPNLLARLGEQVEAKQGAVAANENKVDALQEQITALREGLIFSLQKARNKIEQTRLKLQSDSMDVVAQRTELAVAISQFERQENLYKQGLKSLTELEQRRLKLQEAQAKLVSLINKYEATQAELQNARTELNSLQAEYGDKIAKAEAELSSTRSYVYGTQADVAKLQSEYSSTQVRSQYYQIVAPQDGYLVRTLKAGIGETIKEGEALATIMPENPNLAAELYVDALDLPLINRGDKVRVEFEGWPTLVFSGWPDVSFGTFGGKVAVIDNTATNGKYRMLVVPDPDTEPWPDALRVGSGVYGWAMLNTVPIWYEIWRQLNNFPPDYTNGKYTSATDTKGKAKNNIKTEEEAY</sequence>
<dbReference type="RefSeq" id="WP_219875702.1">
    <property type="nucleotide sequence ID" value="NZ_JAHYXK010000001.1"/>
</dbReference>
<evidence type="ECO:0000256" key="4">
    <source>
        <dbReference type="SAM" id="MobiDB-lite"/>
    </source>
</evidence>
<keyword evidence="2 3" id="KW-0175">Coiled coil</keyword>
<dbReference type="Gene3D" id="2.40.50.100">
    <property type="match status" value="2"/>
</dbReference>